<dbReference type="InterPro" id="IPR053781">
    <property type="entry name" value="F-box_AtFBL13-like"/>
</dbReference>
<dbReference type="Proteomes" id="UP000467841">
    <property type="component" value="Unassembled WGS sequence"/>
</dbReference>
<dbReference type="EMBL" id="CACVBM020000244">
    <property type="protein sequence ID" value="CAA7016740.1"/>
    <property type="molecule type" value="Genomic_DNA"/>
</dbReference>
<dbReference type="Pfam" id="PF00646">
    <property type="entry name" value="F-box"/>
    <property type="match status" value="1"/>
</dbReference>
<dbReference type="PANTHER" id="PTHR31293">
    <property type="entry name" value="RNI-LIKE SUPERFAMILY PROTEIN"/>
    <property type="match status" value="1"/>
</dbReference>
<reference evidence="2" key="1">
    <citation type="submission" date="2020-01" db="EMBL/GenBank/DDBJ databases">
        <authorList>
            <person name="Mishra B."/>
        </authorList>
    </citation>
    <scope>NUCLEOTIDE SEQUENCE [LARGE SCALE GENOMIC DNA]</scope>
</reference>
<organism evidence="2 3">
    <name type="scientific">Microthlaspi erraticum</name>
    <dbReference type="NCBI Taxonomy" id="1685480"/>
    <lineage>
        <taxon>Eukaryota</taxon>
        <taxon>Viridiplantae</taxon>
        <taxon>Streptophyta</taxon>
        <taxon>Embryophyta</taxon>
        <taxon>Tracheophyta</taxon>
        <taxon>Spermatophyta</taxon>
        <taxon>Magnoliopsida</taxon>
        <taxon>eudicotyledons</taxon>
        <taxon>Gunneridae</taxon>
        <taxon>Pentapetalae</taxon>
        <taxon>rosids</taxon>
        <taxon>malvids</taxon>
        <taxon>Brassicales</taxon>
        <taxon>Brassicaceae</taxon>
        <taxon>Coluteocarpeae</taxon>
        <taxon>Microthlaspi</taxon>
    </lineage>
</organism>
<evidence type="ECO:0000313" key="2">
    <source>
        <dbReference type="EMBL" id="CAA7016740.1"/>
    </source>
</evidence>
<comment type="caution">
    <text evidence="2">The sequence shown here is derived from an EMBL/GenBank/DDBJ whole genome shotgun (WGS) entry which is preliminary data.</text>
</comment>
<dbReference type="InterPro" id="IPR055294">
    <property type="entry name" value="FBL60-like"/>
</dbReference>
<dbReference type="OrthoDB" id="612216at2759"/>
<dbReference type="PROSITE" id="PS50181">
    <property type="entry name" value="FBOX"/>
    <property type="match status" value="1"/>
</dbReference>
<feature type="domain" description="F-box" evidence="1">
    <location>
        <begin position="1"/>
        <end position="49"/>
    </location>
</feature>
<evidence type="ECO:0000259" key="1">
    <source>
        <dbReference type="PROSITE" id="PS50181"/>
    </source>
</evidence>
<dbReference type="InterPro" id="IPR036047">
    <property type="entry name" value="F-box-like_dom_sf"/>
</dbReference>
<dbReference type="InterPro" id="IPR006566">
    <property type="entry name" value="FBD"/>
</dbReference>
<dbReference type="Gene3D" id="3.80.10.10">
    <property type="entry name" value="Ribonuclease Inhibitor"/>
    <property type="match status" value="1"/>
</dbReference>
<dbReference type="Pfam" id="PF24758">
    <property type="entry name" value="LRR_At5g56370"/>
    <property type="match status" value="1"/>
</dbReference>
<name>A0A6D2HKP6_9BRAS</name>
<dbReference type="AlphaFoldDB" id="A0A6D2HKP6"/>
<accession>A0A6D2HKP6</accession>
<gene>
    <name evidence="2" type="ORF">MERR_LOCUS3975</name>
</gene>
<proteinExistence type="predicted"/>
<dbReference type="SMART" id="SM00579">
    <property type="entry name" value="FBD"/>
    <property type="match status" value="1"/>
</dbReference>
<protein>
    <recommendedName>
        <fullName evidence="1">F-box domain-containing protein</fullName>
    </recommendedName>
</protein>
<dbReference type="InterPro" id="IPR001810">
    <property type="entry name" value="F-box_dom"/>
</dbReference>
<dbReference type="Gene3D" id="1.20.1280.50">
    <property type="match status" value="1"/>
</dbReference>
<dbReference type="SUPFAM" id="SSF52047">
    <property type="entry name" value="RNI-like"/>
    <property type="match status" value="1"/>
</dbReference>
<dbReference type="PANTHER" id="PTHR31293:SF12">
    <property type="entry name" value="RNI-LIKE SUPERFAMILY PROTEIN"/>
    <property type="match status" value="1"/>
</dbReference>
<evidence type="ECO:0000313" key="3">
    <source>
        <dbReference type="Proteomes" id="UP000467841"/>
    </source>
</evidence>
<keyword evidence="3" id="KW-1185">Reference proteome</keyword>
<dbReference type="CDD" id="cd22160">
    <property type="entry name" value="F-box_AtFBL13-like"/>
    <property type="match status" value="1"/>
</dbReference>
<dbReference type="SMART" id="SM00256">
    <property type="entry name" value="FBOX"/>
    <property type="match status" value="1"/>
</dbReference>
<sequence>MDRISNLPDEIVCHILSFVSTNEAALTSVLSKRWRNLFAFTSNLCFEDKAFATDEDPGTDVTRSLIEFVNRVLAVSGDFPIKKFTLKWRIKSAHVSDWICNVLTHVIGHGVEDLVLHYIYSDYLYDQLLLSFFSCKTIVHLKLGFASHMDILPKNASLPALKTLLLDCIRFFPHHCGHEFEPFLSACPVLEEFTIICYGEWEWWCRVSSMTLQRMTIINFARFSRPRYCSITFDTPSLAYLKYSGFVHIEHPVVSLQSLVVAKLDISLSSREHGERDPTNLIEGLRNIQVLELSSITTSDIFYSVREAIPVFEKLSRLSIATELGSCWKLVPLLLQNSPNLETLVIKGPLHYCDKYGQQLESVCECLSGYSFPWSCHVKVLEITEYRGTKGELEQMKHILEKLPCLELVKVRAWAVAKFLFTKDLLMLPRACKIQLKYCQPSEN</sequence>
<dbReference type="InterPro" id="IPR032675">
    <property type="entry name" value="LRR_dom_sf"/>
</dbReference>
<dbReference type="InterPro" id="IPR055411">
    <property type="entry name" value="LRR_FXL15/At3g58940/PEG3-like"/>
</dbReference>
<dbReference type="SUPFAM" id="SSF81383">
    <property type="entry name" value="F-box domain"/>
    <property type="match status" value="1"/>
</dbReference>